<dbReference type="AlphaFoldDB" id="A0A4R3KXA6"/>
<evidence type="ECO:0000256" key="1">
    <source>
        <dbReference type="ARBA" id="ARBA00022729"/>
    </source>
</evidence>
<dbReference type="Gene3D" id="2.70.70.10">
    <property type="entry name" value="Glucose Permease (Domain IIA)"/>
    <property type="match status" value="1"/>
</dbReference>
<comment type="caution">
    <text evidence="5">The sequence shown here is derived from an EMBL/GenBank/DDBJ whole genome shotgun (WGS) entry which is preliminary data.</text>
</comment>
<dbReference type="Proteomes" id="UP000295807">
    <property type="component" value="Unassembled WGS sequence"/>
</dbReference>
<keyword evidence="2" id="KW-0175">Coiled coil</keyword>
<dbReference type="Gene3D" id="6.10.250.3150">
    <property type="match status" value="1"/>
</dbReference>
<proteinExistence type="predicted"/>
<dbReference type="InterPro" id="IPR016047">
    <property type="entry name" value="M23ase_b-sheet_dom"/>
</dbReference>
<keyword evidence="1" id="KW-0732">Signal</keyword>
<dbReference type="PANTHER" id="PTHR21666">
    <property type="entry name" value="PEPTIDASE-RELATED"/>
    <property type="match status" value="1"/>
</dbReference>
<dbReference type="EMBL" id="SMAD01000001">
    <property type="protein sequence ID" value="TCS90315.1"/>
    <property type="molecule type" value="Genomic_DNA"/>
</dbReference>
<organism evidence="5 6">
    <name type="scientific">Anseongella ginsenosidimutans</name>
    <dbReference type="NCBI Taxonomy" id="496056"/>
    <lineage>
        <taxon>Bacteria</taxon>
        <taxon>Pseudomonadati</taxon>
        <taxon>Bacteroidota</taxon>
        <taxon>Sphingobacteriia</taxon>
        <taxon>Sphingobacteriales</taxon>
        <taxon>Sphingobacteriaceae</taxon>
        <taxon>Anseongella</taxon>
    </lineage>
</organism>
<gene>
    <name evidence="5" type="ORF">EDD80_101515</name>
</gene>
<evidence type="ECO:0000313" key="6">
    <source>
        <dbReference type="Proteomes" id="UP000295807"/>
    </source>
</evidence>
<reference evidence="5 6" key="1">
    <citation type="submission" date="2019-03" db="EMBL/GenBank/DDBJ databases">
        <title>Genomic Encyclopedia of Type Strains, Phase IV (KMG-IV): sequencing the most valuable type-strain genomes for metagenomic binning, comparative biology and taxonomic classification.</title>
        <authorList>
            <person name="Goeker M."/>
        </authorList>
    </citation>
    <scope>NUCLEOTIDE SEQUENCE [LARGE SCALE GENOMIC DNA]</scope>
    <source>
        <strain evidence="5 6">DSM 21100</strain>
    </source>
</reference>
<accession>A0A4R3KXA6</accession>
<dbReference type="PANTHER" id="PTHR21666:SF289">
    <property type="entry name" value="L-ALA--D-GLU ENDOPEPTIDASE"/>
    <property type="match status" value="1"/>
</dbReference>
<dbReference type="OrthoDB" id="9815884at2"/>
<evidence type="ECO:0000313" key="5">
    <source>
        <dbReference type="EMBL" id="TCS90315.1"/>
    </source>
</evidence>
<evidence type="ECO:0000256" key="2">
    <source>
        <dbReference type="SAM" id="Coils"/>
    </source>
</evidence>
<sequence>MQALFKSISVIVVLLLVSLAGYGQTRAELEKRKQQLEKDIAYTQRILNETQKDKSASLEELQALNSQIRNRQKLINNVNSQINVLDNEIYGNQRQIASLREKLEKLQEEYASMVSFAFRNKNSYSKLMFIFAAKDFQQAFRRIRYLQDIGEYRRKQAGYIKETQAALNAEIEKLKNNKSRQVKLLAENEKQRDVLNQDKQQQSAVVSQLQDKEETLKEKLATQQQEARRLDAAITAAIKREIEEARRKAEAAAKARGEAPAPEVSRGSSALALTPEAKALSAGFANNRGKLPWPVEAGVIVSRFGRQEHPVLENVIVDNLGVGIKTDPGAVARAVFEGEVTSIVQIGGNLAVIVKHGEYFTVYSRLKSVLVEQGDKVILKQALGVVRTSPDEGTKVEFQLWKGTVKLNPEYWLYGR</sequence>
<evidence type="ECO:0000256" key="3">
    <source>
        <dbReference type="SAM" id="MobiDB-lite"/>
    </source>
</evidence>
<dbReference type="InterPro" id="IPR050570">
    <property type="entry name" value="Cell_wall_metabolism_enzyme"/>
</dbReference>
<dbReference type="GO" id="GO:0004222">
    <property type="term" value="F:metalloendopeptidase activity"/>
    <property type="evidence" value="ECO:0007669"/>
    <property type="project" value="TreeGrafter"/>
</dbReference>
<dbReference type="InterPro" id="IPR011055">
    <property type="entry name" value="Dup_hybrid_motif"/>
</dbReference>
<feature type="region of interest" description="Disordered" evidence="3">
    <location>
        <begin position="249"/>
        <end position="269"/>
    </location>
</feature>
<keyword evidence="6" id="KW-1185">Reference proteome</keyword>
<feature type="coiled-coil region" evidence="2">
    <location>
        <begin position="19"/>
        <end position="116"/>
    </location>
</feature>
<dbReference type="CDD" id="cd12797">
    <property type="entry name" value="M23_peptidase"/>
    <property type="match status" value="1"/>
</dbReference>
<evidence type="ECO:0000259" key="4">
    <source>
        <dbReference type="Pfam" id="PF01551"/>
    </source>
</evidence>
<name>A0A4R3KXA6_9SPHI</name>
<feature type="domain" description="M23ase beta-sheet core" evidence="4">
    <location>
        <begin position="320"/>
        <end position="409"/>
    </location>
</feature>
<dbReference type="Pfam" id="PF01551">
    <property type="entry name" value="Peptidase_M23"/>
    <property type="match status" value="1"/>
</dbReference>
<protein>
    <submittedName>
        <fullName evidence="5">Septal ring factor EnvC (AmiA/AmiB activator)</fullName>
    </submittedName>
</protein>
<dbReference type="SUPFAM" id="SSF51261">
    <property type="entry name" value="Duplicated hybrid motif"/>
    <property type="match status" value="1"/>
</dbReference>
<dbReference type="RefSeq" id="WP_132127754.1">
    <property type="nucleotide sequence ID" value="NZ_SMAD01000001.1"/>
</dbReference>